<organism evidence="1">
    <name type="scientific">Sinorhizobium fredii (strain HH103)</name>
    <dbReference type="NCBI Taxonomy" id="1117943"/>
    <lineage>
        <taxon>Bacteria</taxon>
        <taxon>Pseudomonadati</taxon>
        <taxon>Pseudomonadota</taxon>
        <taxon>Alphaproteobacteria</taxon>
        <taxon>Hyphomicrobiales</taxon>
        <taxon>Rhizobiaceae</taxon>
        <taxon>Sinorhizobium/Ensifer group</taxon>
        <taxon>Sinorhizobium</taxon>
    </lineage>
</organism>
<accession>A0A0A8WHA1</accession>
<sequence length="42" mass="5084">MLKNFWFPLETRKDKNQIDLRAIRKGRRAPRRFAPNAARRTS</sequence>
<protein>
    <submittedName>
        <fullName evidence="1">Uncharacterized protein</fullName>
    </submittedName>
</protein>
<dbReference type="EMBL" id="LN735562">
    <property type="protein sequence ID" value="CEL26573.1"/>
    <property type="molecule type" value="Genomic_DNA"/>
</dbReference>
<evidence type="ECO:0000313" key="1">
    <source>
        <dbReference type="EMBL" id="CEL26573.1"/>
    </source>
</evidence>
<dbReference type="AlphaFoldDB" id="A0A0A8WHA1"/>
<proteinExistence type="predicted"/>
<geneLocation type="plasmid" evidence="1">
    <name>pSfHH103a2</name>
</geneLocation>
<reference evidence="1" key="1">
    <citation type="journal article" date="2012" name="J. Bacteriol.">
        <title>Genome sequence of the soybean symbiont Sinorhizobium fredii HH103.</title>
        <authorList>
            <person name="Weidner S."/>
            <person name="Becker A."/>
            <person name="Bonilla I."/>
            <person name="Jaenicke S."/>
            <person name="Lloret J."/>
            <person name="Margaret I."/>
            <person name="Puhler A."/>
            <person name="Ruiz-Sainz J.E."/>
            <person name="Schneiker-Bekel S."/>
            <person name="Szczepanowski R."/>
            <person name="Vinardell J.M."/>
            <person name="Zehner S."/>
            <person name="Gottfert M."/>
        </authorList>
    </citation>
    <scope>NUCLEOTIDE SEQUENCE [LARGE SCALE GENOMIC DNA]</scope>
    <source>
        <strain evidence="1">HH103</strain>
        <plasmid evidence="1">pSfHH103a2</plasmid>
    </source>
</reference>
<reference evidence="1" key="2">
    <citation type="submission" date="2014-12" db="EMBL/GenBank/DDBJ databases">
        <authorList>
            <person name="Jaenicke S."/>
        </authorList>
    </citation>
    <scope>NUCLEOTIDE SEQUENCE</scope>
    <source>
        <strain evidence="1">HH103</strain>
        <plasmid evidence="1">pSfHH103a2</plasmid>
    </source>
</reference>
<keyword evidence="1" id="KW-0614">Plasmid</keyword>
<name>A0A0A8WHA1_SINF1</name>